<name>A0A5C0F4W9_NITAL</name>
<proteinExistence type="predicted"/>
<feature type="transmembrane region" description="Helical" evidence="1">
    <location>
        <begin position="44"/>
        <end position="65"/>
    </location>
</feature>
<geneLocation type="plastid" evidence="2"/>
<dbReference type="EMBL" id="MN065498">
    <property type="protein sequence ID" value="QEI59617.1"/>
    <property type="molecule type" value="Genomic_DNA"/>
</dbReference>
<sequence>MLIYFYYITKYFIMSINLLKLKFIEPYVYIFYDIYRRKSKRLDFIKLLIFLEIILTIFPILLFYLKNFNIEEYKKNSILLYSFQLYMIINILSIKNKIGLLNILIWKSFKVDFKNASIILINISTKYKLTNFEKLLITQQFKIFTQANNILLIIDKKNSMTTGYSIKLNSSILDFTPENQFKKLTYYLTTNLVI</sequence>
<evidence type="ECO:0000313" key="2">
    <source>
        <dbReference type="EMBL" id="QEI59617.1"/>
    </source>
</evidence>
<dbReference type="GeneID" id="41826858"/>
<keyword evidence="2" id="KW-0934">Plastid</keyword>
<organism evidence="2">
    <name type="scientific">Nitzschia alba</name>
    <name type="common">Marine diatom</name>
    <dbReference type="NCBI Taxonomy" id="2858"/>
    <lineage>
        <taxon>Eukaryota</taxon>
        <taxon>Sar</taxon>
        <taxon>Stramenopiles</taxon>
        <taxon>Ochrophyta</taxon>
        <taxon>Bacillariophyta</taxon>
        <taxon>Bacillariophyceae</taxon>
        <taxon>Bacillariophycidae</taxon>
        <taxon>Bacillariales</taxon>
        <taxon>Bacillariaceae</taxon>
        <taxon>Nitzschia</taxon>
    </lineage>
</organism>
<gene>
    <name evidence="2" type="primary">atpD</name>
</gene>
<protein>
    <submittedName>
        <fullName evidence="2">ATP synthase CF1 delta subunit</fullName>
    </submittedName>
</protein>
<feature type="transmembrane region" description="Helical" evidence="1">
    <location>
        <begin position="85"/>
        <end position="105"/>
    </location>
</feature>
<keyword evidence="1" id="KW-0472">Membrane</keyword>
<reference evidence="2" key="1">
    <citation type="submission" date="2019-06" db="EMBL/GenBank/DDBJ databases">
        <authorList>
            <person name="Grosvenor D.A."/>
            <person name="Keepers K.G."/>
            <person name="Pogoda C.S."/>
            <person name="Kane N.C."/>
            <person name="Kociolek J.P."/>
        </authorList>
    </citation>
    <scope>NUCLEOTIDE SEQUENCE</scope>
</reference>
<dbReference type="RefSeq" id="YP_009695291.1">
    <property type="nucleotide sequence ID" value="NC_044785.1"/>
</dbReference>
<keyword evidence="1" id="KW-1133">Transmembrane helix</keyword>
<keyword evidence="1" id="KW-0812">Transmembrane</keyword>
<evidence type="ECO:0000256" key="1">
    <source>
        <dbReference type="SAM" id="Phobius"/>
    </source>
</evidence>
<accession>A0A5C0F4W9</accession>
<dbReference type="AlphaFoldDB" id="A0A5C0F4W9"/>